<evidence type="ECO:0000256" key="1">
    <source>
        <dbReference type="SAM" id="MobiDB-lite"/>
    </source>
</evidence>
<dbReference type="Pfam" id="PF25900">
    <property type="entry name" value="PAPPA"/>
    <property type="match status" value="1"/>
</dbReference>
<evidence type="ECO:0000259" key="2">
    <source>
        <dbReference type="Pfam" id="PF25900"/>
    </source>
</evidence>
<feature type="region of interest" description="Disordered" evidence="1">
    <location>
        <begin position="198"/>
        <end position="220"/>
    </location>
</feature>
<dbReference type="EMBL" id="CAEZSL010000018">
    <property type="protein sequence ID" value="CAB4534915.1"/>
    <property type="molecule type" value="Genomic_DNA"/>
</dbReference>
<accession>A0A6J6B7R6</accession>
<evidence type="ECO:0000313" key="3">
    <source>
        <dbReference type="EMBL" id="CAB4534915.1"/>
    </source>
</evidence>
<name>A0A6J6B7R6_9ZZZZ</name>
<feature type="domain" description="Pappalysin-1 SD scarf" evidence="2">
    <location>
        <begin position="48"/>
        <end position="195"/>
    </location>
</feature>
<protein>
    <submittedName>
        <fullName evidence="3">Unannotated protein</fullName>
    </submittedName>
</protein>
<proteinExistence type="predicted"/>
<evidence type="ECO:0000313" key="4">
    <source>
        <dbReference type="EMBL" id="CAB5117911.1"/>
    </source>
</evidence>
<reference evidence="3" key="1">
    <citation type="submission" date="2020-05" db="EMBL/GenBank/DDBJ databases">
        <authorList>
            <person name="Chiriac C."/>
            <person name="Salcher M."/>
            <person name="Ghai R."/>
            <person name="Kavagutti S V."/>
        </authorList>
    </citation>
    <scope>NUCLEOTIDE SEQUENCE</scope>
</reference>
<dbReference type="AlphaFoldDB" id="A0A6J6B7R6"/>
<dbReference type="NCBIfam" id="TIGR01167">
    <property type="entry name" value="LPXTG_anchor"/>
    <property type="match status" value="1"/>
</dbReference>
<organism evidence="3">
    <name type="scientific">freshwater metagenome</name>
    <dbReference type="NCBI Taxonomy" id="449393"/>
    <lineage>
        <taxon>unclassified sequences</taxon>
        <taxon>metagenomes</taxon>
        <taxon>ecological metagenomes</taxon>
    </lineage>
</organism>
<dbReference type="InterPro" id="IPR058897">
    <property type="entry name" value="PAPPA_SD_C"/>
</dbReference>
<sequence>MRIGKLVVAGFISSIVMGAFASTPANAGVPSPTLPAECSTTIDDGESPLAQWAICATGDDWFDGNFLPQNATGAPDADGCDENGLWASFESDAIASITLRYDYARVPSEINVYQNDTQDAISLIEVSADEVVWTTVYTGDPSLATAGTCLEENLFDDILSVSVTSVESPISFVRITVDQTTDGWAEIDAVQLVGSVLPAPTTTTPPAPPTAEPNLTDLPTTGNNSSSTVVLSLMLILSGVFLVSRLRRRLS</sequence>
<gene>
    <name evidence="3" type="ORF">UFOPK1421_00274</name>
    <name evidence="4" type="ORF">UFOPK4422_00528</name>
</gene>
<dbReference type="EMBL" id="CAFBRX010000039">
    <property type="protein sequence ID" value="CAB5117911.1"/>
    <property type="molecule type" value="Genomic_DNA"/>
</dbReference>